<reference evidence="1 2" key="1">
    <citation type="submission" date="2015-09" db="EMBL/GenBank/DDBJ databases">
        <title>Sorangium comparison.</title>
        <authorList>
            <person name="Zaburannyi N."/>
            <person name="Bunk B."/>
            <person name="Overmann J."/>
            <person name="Mueller R."/>
        </authorList>
    </citation>
    <scope>NUCLEOTIDE SEQUENCE [LARGE SCALE GENOMIC DNA]</scope>
    <source>
        <strain evidence="1 2">So ce836</strain>
    </source>
</reference>
<dbReference type="AlphaFoldDB" id="A0A4P2QMF0"/>
<protein>
    <submittedName>
        <fullName evidence="1">Uncharacterized protein</fullName>
    </submittedName>
</protein>
<proteinExistence type="predicted"/>
<dbReference type="EMBL" id="CP012672">
    <property type="protein sequence ID" value="AUX31046.1"/>
    <property type="molecule type" value="Genomic_DNA"/>
</dbReference>
<dbReference type="RefSeq" id="WP_129574902.1">
    <property type="nucleotide sequence ID" value="NZ_CP012672.1"/>
</dbReference>
<organism evidence="1 2">
    <name type="scientific">Sorangium cellulosum</name>
    <name type="common">Polyangium cellulosum</name>
    <dbReference type="NCBI Taxonomy" id="56"/>
    <lineage>
        <taxon>Bacteria</taxon>
        <taxon>Pseudomonadati</taxon>
        <taxon>Myxococcota</taxon>
        <taxon>Polyangia</taxon>
        <taxon>Polyangiales</taxon>
        <taxon>Polyangiaceae</taxon>
        <taxon>Sorangium</taxon>
    </lineage>
</organism>
<name>A0A4P2QMF0_SORCE</name>
<evidence type="ECO:0000313" key="2">
    <source>
        <dbReference type="Proteomes" id="UP000295497"/>
    </source>
</evidence>
<accession>A0A4P2QMF0</accession>
<dbReference type="Proteomes" id="UP000295497">
    <property type="component" value="Chromosome"/>
</dbReference>
<evidence type="ECO:0000313" key="1">
    <source>
        <dbReference type="EMBL" id="AUX31046.1"/>
    </source>
</evidence>
<gene>
    <name evidence="1" type="ORF">SOCE836_031630</name>
</gene>
<sequence length="371" mass="41367">MSASSPAPVSTPDTIVCPHLDVPHQPGMNLVWSASLELAWKRLMRQAGGPIALAGVAPDDPAARLVRTLNESPIDEGMLPPDATVAWAGRTDERGAGELRREIERVFGPEEARRMDVPEDGRIAVVGGMNLHPRFAVPFARERESISCRDKYAQSFGIWFDEDEPREIWEQRAAQVVVHFPRYNDEELATLSDEEDDAAWNQLVIELLPVDALFSVVVAATGRRATLRDTVENALSRLQDDDGAPNARFTHEEGICLPAIDLHCEAKFGNLQGLPIVNAAVDEERLGEVWQRVHFRLDEGGSSNPSTMRNPFGGALMSPRRWYFNPSFNLVLVIGRRTRIPLLSCWFSNSEAFVAGSEPAIWRQVRRSRRS</sequence>